<dbReference type="Proteomes" id="UP001516662">
    <property type="component" value="Unassembled WGS sequence"/>
</dbReference>
<reference evidence="2 3" key="1">
    <citation type="submission" date="2020-10" db="EMBL/GenBank/DDBJ databases">
        <title>Bacillus sp. HD4P25, an endophyte from a halophyte.</title>
        <authorList>
            <person name="Sun J.-Q."/>
        </authorList>
    </citation>
    <scope>NUCLEOTIDE SEQUENCE [LARGE SCALE GENOMIC DNA]</scope>
    <source>
        <strain evidence="2 3">YIM 93174</strain>
    </source>
</reference>
<evidence type="ECO:0000313" key="3">
    <source>
        <dbReference type="Proteomes" id="UP001516662"/>
    </source>
</evidence>
<feature type="transmembrane region" description="Helical" evidence="1">
    <location>
        <begin position="30"/>
        <end position="48"/>
    </location>
</feature>
<keyword evidence="1" id="KW-0812">Transmembrane</keyword>
<evidence type="ECO:0000256" key="1">
    <source>
        <dbReference type="SAM" id="Phobius"/>
    </source>
</evidence>
<keyword evidence="3" id="KW-1185">Reference proteome</keyword>
<name>A0ABR9QMR1_9BACI</name>
<sequence>MKKIPQMDHEKNNVNKMMNEIQMNESKGKAILYSLYILIVTGILYYNFPESPLIVVLFLIILTVFLTFTIVTLNQLFNWKLQFFGTSLLVIGIVSFIMVVINIIKIF</sequence>
<keyword evidence="1" id="KW-1133">Transmembrane helix</keyword>
<comment type="caution">
    <text evidence="2">The sequence shown here is derived from an EMBL/GenBank/DDBJ whole genome shotgun (WGS) entry which is preliminary data.</text>
</comment>
<organism evidence="2 3">
    <name type="scientific">Litchfieldia luteola</name>
    <dbReference type="NCBI Taxonomy" id="682179"/>
    <lineage>
        <taxon>Bacteria</taxon>
        <taxon>Bacillati</taxon>
        <taxon>Bacillota</taxon>
        <taxon>Bacilli</taxon>
        <taxon>Bacillales</taxon>
        <taxon>Bacillaceae</taxon>
        <taxon>Litchfieldia</taxon>
    </lineage>
</organism>
<dbReference type="EMBL" id="JADCLJ010000024">
    <property type="protein sequence ID" value="MBE4909795.1"/>
    <property type="molecule type" value="Genomic_DNA"/>
</dbReference>
<keyword evidence="1" id="KW-0472">Membrane</keyword>
<dbReference type="RefSeq" id="WP_193538793.1">
    <property type="nucleotide sequence ID" value="NZ_JADCLJ010000024.1"/>
</dbReference>
<gene>
    <name evidence="2" type="ORF">IMZ08_17310</name>
</gene>
<feature type="transmembrane region" description="Helical" evidence="1">
    <location>
        <begin position="83"/>
        <end position="104"/>
    </location>
</feature>
<proteinExistence type="predicted"/>
<evidence type="ECO:0000313" key="2">
    <source>
        <dbReference type="EMBL" id="MBE4909795.1"/>
    </source>
</evidence>
<feature type="transmembrane region" description="Helical" evidence="1">
    <location>
        <begin position="54"/>
        <end position="71"/>
    </location>
</feature>
<protein>
    <submittedName>
        <fullName evidence="2">Uncharacterized protein</fullName>
    </submittedName>
</protein>
<accession>A0ABR9QMR1</accession>